<dbReference type="PANTHER" id="PTHR43272">
    <property type="entry name" value="LONG-CHAIN-FATTY-ACID--COA LIGASE"/>
    <property type="match status" value="1"/>
</dbReference>
<name>A0A7M1B4T1_9BACT</name>
<feature type="domain" description="AMP-dependent synthetase/ligase" evidence="4">
    <location>
        <begin position="23"/>
        <end position="405"/>
    </location>
</feature>
<dbReference type="GO" id="GO:0005524">
    <property type="term" value="F:ATP binding"/>
    <property type="evidence" value="ECO:0007669"/>
    <property type="project" value="UniProtKB-KW"/>
</dbReference>
<dbReference type="InterPro" id="IPR020845">
    <property type="entry name" value="AMP-binding_CS"/>
</dbReference>
<dbReference type="GO" id="GO:0004467">
    <property type="term" value="F:long-chain fatty acid-CoA ligase activity"/>
    <property type="evidence" value="ECO:0007669"/>
    <property type="project" value="UniProtKB-EC"/>
</dbReference>
<evidence type="ECO:0000313" key="6">
    <source>
        <dbReference type="Proteomes" id="UP000593719"/>
    </source>
</evidence>
<dbReference type="PROSITE" id="PS00455">
    <property type="entry name" value="AMP_BINDING"/>
    <property type="match status" value="1"/>
</dbReference>
<dbReference type="EMBL" id="CP041235">
    <property type="protein sequence ID" value="QOP44724.1"/>
    <property type="molecule type" value="Genomic_DNA"/>
</dbReference>
<dbReference type="KEGG" id="ssei:FJR45_07005"/>
<keyword evidence="2" id="KW-0067">ATP-binding</keyword>
<dbReference type="InterPro" id="IPR042099">
    <property type="entry name" value="ANL_N_sf"/>
</dbReference>
<dbReference type="SUPFAM" id="SSF56801">
    <property type="entry name" value="Acetyl-CoA synthetase-like"/>
    <property type="match status" value="1"/>
</dbReference>
<evidence type="ECO:0000256" key="1">
    <source>
        <dbReference type="ARBA" id="ARBA00022741"/>
    </source>
</evidence>
<dbReference type="Gene3D" id="3.40.50.12780">
    <property type="entry name" value="N-terminal domain of ligase-like"/>
    <property type="match status" value="1"/>
</dbReference>
<dbReference type="Gene3D" id="3.30.300.30">
    <property type="match status" value="1"/>
</dbReference>
<accession>A0A7M1B4T1</accession>
<evidence type="ECO:0000256" key="2">
    <source>
        <dbReference type="ARBA" id="ARBA00022840"/>
    </source>
</evidence>
<dbReference type="GO" id="GO:0016020">
    <property type="term" value="C:membrane"/>
    <property type="evidence" value="ECO:0007669"/>
    <property type="project" value="TreeGrafter"/>
</dbReference>
<comment type="catalytic activity">
    <reaction evidence="3">
        <text>a long-chain fatty acid + ATP + CoA = a long-chain fatty acyl-CoA + AMP + diphosphate</text>
        <dbReference type="Rhea" id="RHEA:15421"/>
        <dbReference type="ChEBI" id="CHEBI:30616"/>
        <dbReference type="ChEBI" id="CHEBI:33019"/>
        <dbReference type="ChEBI" id="CHEBI:57287"/>
        <dbReference type="ChEBI" id="CHEBI:57560"/>
        <dbReference type="ChEBI" id="CHEBI:83139"/>
        <dbReference type="ChEBI" id="CHEBI:456215"/>
        <dbReference type="EC" id="6.2.1.3"/>
    </reaction>
    <physiologicalReaction direction="left-to-right" evidence="3">
        <dbReference type="Rhea" id="RHEA:15422"/>
    </physiologicalReaction>
</comment>
<organism evidence="5 6">
    <name type="scientific">Sulfurimonas sediminis</name>
    <dbReference type="NCBI Taxonomy" id="2590020"/>
    <lineage>
        <taxon>Bacteria</taxon>
        <taxon>Pseudomonadati</taxon>
        <taxon>Campylobacterota</taxon>
        <taxon>Epsilonproteobacteria</taxon>
        <taxon>Campylobacterales</taxon>
        <taxon>Sulfurimonadaceae</taxon>
        <taxon>Sulfurimonas</taxon>
    </lineage>
</organism>
<keyword evidence="6" id="KW-1185">Reference proteome</keyword>
<keyword evidence="1" id="KW-0547">Nucleotide-binding</keyword>
<dbReference type="InterPro" id="IPR045851">
    <property type="entry name" value="AMP-bd_C_sf"/>
</dbReference>
<gene>
    <name evidence="5" type="ORF">FJR45_07005</name>
</gene>
<proteinExistence type="predicted"/>
<sequence length="554" mass="62500">MTYPYENMQDYTLPSLLKRSVELYGPKKVLSKVDQEPMSYEELHENVHAMIKLLKKNGVRKGDKVALLSENMPNWAVAYFSVTYFGGVIVPILPDFHPSDVQHIIRHSEAKAVFVSQKHLQTIEELDNSNMKFVIKLDDLTLINELTNHSYIAKLTQRMASKELPRPKEDDMAALLYTSGTTGHSKGVMLSHKNLVTNAMSAYKNVTVLPEDTFLSILPLAHTFECTVGMILPILHGADIVYLDKTPTPNVLIKAFASVRPTMMLSVPLIIEKIYKNKILPKFTGSFIMKTLYSIPFIRKLLNKVAGKKLIETFGGRIKFFGIGGAALSPYVEKFLAEANFPYIVGYGLTETSPLIAGGRIGYPIKIGSTGLPMVGVEVQIKDPNPQNGEGEIITRSPSIMIGYYKDEEQTKEVIRDGWFYTGDLGYIDEDGYLFISGRSKNVIIGPGGENIYPEQIEAIINQHEAVLDSLVMEKDGKLVARVHLDYELIDKMFNAHNMPENEVREKIAEYLENMRIEVNTQLASFSKIQKFIEQIEPFVKTPTKKIKRYLYTE</sequence>
<keyword evidence="5" id="KW-0436">Ligase</keyword>
<dbReference type="Proteomes" id="UP000593719">
    <property type="component" value="Chromosome"/>
</dbReference>
<reference evidence="5 6" key="1">
    <citation type="submission" date="2019-06" db="EMBL/GenBank/DDBJ databases">
        <title>Sulfurimonas gotlandica sp. nov., a chemoautotrophic and psychrotolerant epsilonproteobacterium isolated from a pelagic redoxcline, and an emended description of the genus Sulfurimonas.</title>
        <authorList>
            <person name="Wang S."/>
            <person name="Jiang L."/>
            <person name="Shao Z."/>
        </authorList>
    </citation>
    <scope>NUCLEOTIDE SEQUENCE [LARGE SCALE GENOMIC DNA]</scope>
    <source>
        <strain evidence="5 6">S2-6</strain>
    </source>
</reference>
<protein>
    <submittedName>
        <fullName evidence="5">Long-chain fatty acid--CoA ligase</fullName>
    </submittedName>
</protein>
<evidence type="ECO:0000259" key="4">
    <source>
        <dbReference type="Pfam" id="PF00501"/>
    </source>
</evidence>
<dbReference type="InterPro" id="IPR000873">
    <property type="entry name" value="AMP-dep_synth/lig_dom"/>
</dbReference>
<dbReference type="AlphaFoldDB" id="A0A7M1B4T1"/>
<evidence type="ECO:0000256" key="3">
    <source>
        <dbReference type="ARBA" id="ARBA00024484"/>
    </source>
</evidence>
<dbReference type="Pfam" id="PF00501">
    <property type="entry name" value="AMP-binding"/>
    <property type="match status" value="1"/>
</dbReference>
<dbReference type="PANTHER" id="PTHR43272:SF33">
    <property type="entry name" value="AMP-BINDING DOMAIN-CONTAINING PROTEIN-RELATED"/>
    <property type="match status" value="1"/>
</dbReference>
<evidence type="ECO:0000313" key="5">
    <source>
        <dbReference type="EMBL" id="QOP44724.1"/>
    </source>
</evidence>